<dbReference type="SMART" id="SM00479">
    <property type="entry name" value="EXOIII"/>
    <property type="match status" value="1"/>
</dbReference>
<dbReference type="EMBL" id="CP016199">
    <property type="protein sequence ID" value="ASS38245.1"/>
    <property type="molecule type" value="Genomic_DNA"/>
</dbReference>
<evidence type="ECO:0000259" key="2">
    <source>
        <dbReference type="SMART" id="SM00479"/>
    </source>
</evidence>
<proteinExistence type="predicted"/>
<dbReference type="PANTHER" id="PTHR30231">
    <property type="entry name" value="DNA POLYMERASE III SUBUNIT EPSILON"/>
    <property type="match status" value="1"/>
</dbReference>
<dbReference type="GO" id="GO:0008408">
    <property type="term" value="F:3'-5' exonuclease activity"/>
    <property type="evidence" value="ECO:0007669"/>
    <property type="project" value="TreeGrafter"/>
</dbReference>
<dbReference type="CDD" id="cd09755">
    <property type="entry name" value="Cas2_I-E"/>
    <property type="match status" value="1"/>
</dbReference>
<accession>A0A223ATL3</accession>
<dbReference type="RefSeq" id="WP_094234485.1">
    <property type="nucleotide sequence ID" value="NZ_CP016199.1"/>
</dbReference>
<keyword evidence="1" id="KW-0378">Hydrolase</keyword>
<dbReference type="InterPro" id="IPR010152">
    <property type="entry name" value="CRISPR-assoc_prot_Cas2_sub"/>
</dbReference>
<dbReference type="InterPro" id="IPR036397">
    <property type="entry name" value="RNaseH_sf"/>
</dbReference>
<dbReference type="GO" id="GO:0003676">
    <property type="term" value="F:nucleic acid binding"/>
    <property type="evidence" value="ECO:0007669"/>
    <property type="project" value="InterPro"/>
</dbReference>
<dbReference type="NCBIfam" id="TIGR01873">
    <property type="entry name" value="cas_CT1978"/>
    <property type="match status" value="1"/>
</dbReference>
<dbReference type="Pfam" id="PF09707">
    <property type="entry name" value="Cas_Cas2CT1978"/>
    <property type="match status" value="1"/>
</dbReference>
<dbReference type="Pfam" id="PF00929">
    <property type="entry name" value="RNase_T"/>
    <property type="match status" value="1"/>
</dbReference>
<protein>
    <submittedName>
        <fullName evidence="3">Type I-E CRISPR-associated endoribonuclease Cas2</fullName>
    </submittedName>
</protein>
<dbReference type="Proteomes" id="UP000214689">
    <property type="component" value="Chromosome"/>
</dbReference>
<feature type="domain" description="Exonuclease" evidence="2">
    <location>
        <begin position="133"/>
        <end position="299"/>
    </location>
</feature>
<keyword evidence="1" id="KW-0540">Nuclease</keyword>
<evidence type="ECO:0000313" key="3">
    <source>
        <dbReference type="EMBL" id="ASS38245.1"/>
    </source>
</evidence>
<dbReference type="InterPro" id="IPR013520">
    <property type="entry name" value="Ribonucl_H"/>
</dbReference>
<keyword evidence="1" id="KW-0269">Exonuclease</keyword>
<dbReference type="CDD" id="cd06127">
    <property type="entry name" value="DEDDh"/>
    <property type="match status" value="1"/>
</dbReference>
<dbReference type="FunFam" id="3.30.420.10:FF:000045">
    <property type="entry name" value="3'-5' exonuclease DinG"/>
    <property type="match status" value="1"/>
</dbReference>
<dbReference type="Gene3D" id="3.30.420.10">
    <property type="entry name" value="Ribonuclease H-like superfamily/Ribonuclease H"/>
    <property type="match status" value="1"/>
</dbReference>
<dbReference type="Gene3D" id="3.30.70.240">
    <property type="match status" value="1"/>
</dbReference>
<dbReference type="OrthoDB" id="9776650at2"/>
<gene>
    <name evidence="3" type="ORF">AXF17_07410</name>
</gene>
<organism evidence="3 4">
    <name type="scientific">Mogibacterium pumilum</name>
    <dbReference type="NCBI Taxonomy" id="86332"/>
    <lineage>
        <taxon>Bacteria</taxon>
        <taxon>Bacillati</taxon>
        <taxon>Bacillota</taxon>
        <taxon>Clostridia</taxon>
        <taxon>Peptostreptococcales</taxon>
        <taxon>Anaerovoracaceae</taxon>
        <taxon>Mogibacterium</taxon>
    </lineage>
</organism>
<evidence type="ECO:0000313" key="4">
    <source>
        <dbReference type="Proteomes" id="UP000214689"/>
    </source>
</evidence>
<keyword evidence="4" id="KW-1185">Reference proteome</keyword>
<name>A0A223ATL3_9FIRM</name>
<dbReference type="PANTHER" id="PTHR30231:SF41">
    <property type="entry name" value="DNA POLYMERASE III SUBUNIT EPSILON"/>
    <property type="match status" value="1"/>
</dbReference>
<reference evidence="4" key="1">
    <citation type="submission" date="2016-05" db="EMBL/GenBank/DDBJ databases">
        <authorList>
            <person name="Holder M.E."/>
            <person name="Ajami N.J."/>
            <person name="Petrosino J.F."/>
        </authorList>
    </citation>
    <scope>NUCLEOTIDE SEQUENCE [LARGE SCALE GENOMIC DNA]</scope>
    <source>
        <strain evidence="4">ATCC 700696</strain>
    </source>
</reference>
<dbReference type="AlphaFoldDB" id="A0A223ATL3"/>
<dbReference type="SUPFAM" id="SSF53098">
    <property type="entry name" value="Ribonuclease H-like"/>
    <property type="match status" value="1"/>
</dbReference>
<evidence type="ECO:0000256" key="1">
    <source>
        <dbReference type="ARBA" id="ARBA00022839"/>
    </source>
</evidence>
<dbReference type="GO" id="GO:0045004">
    <property type="term" value="P:DNA replication proofreading"/>
    <property type="evidence" value="ECO:0007669"/>
    <property type="project" value="TreeGrafter"/>
</dbReference>
<dbReference type="InterPro" id="IPR012337">
    <property type="entry name" value="RNaseH-like_sf"/>
</dbReference>
<dbReference type="GO" id="GO:0005829">
    <property type="term" value="C:cytosol"/>
    <property type="evidence" value="ECO:0007669"/>
    <property type="project" value="TreeGrafter"/>
</dbReference>
<sequence length="302" mass="34322">MPLTIITLKNSTPSLRGDLSKWMQEIATGVYIGNFNSRIREFLWDRVVESVGNGEATISYANKNEIGYNFKTHNTKRIVVDSDGIPIVKFPNDNNDCCQNSLGVGFSNASKYHSQRKFANTLNSDKLKKENPDYVIVDIETDGLDVNKNNIIEVAAIKCSDNTCIEFQKLIKISRELPELIVSLTGITNAMIEKEGESLEDVLDDLSIFIGNNTIVGYNIKFDMKFINSKMAEFGKRTITNRTIDLMILSKKENMYLPNYKLETVLNSYGIKTKMKHRALEDAKNTYKLANKLNKFKSFLKR</sequence>